<evidence type="ECO:0000256" key="1">
    <source>
        <dbReference type="SAM" id="SignalP"/>
    </source>
</evidence>
<accession>H8KR63</accession>
<dbReference type="EMBL" id="CP003349">
    <property type="protein sequence ID" value="AFD07269.1"/>
    <property type="molecule type" value="Genomic_DNA"/>
</dbReference>
<feature type="signal peptide" evidence="1">
    <location>
        <begin position="1"/>
        <end position="32"/>
    </location>
</feature>
<sequence>MKVNITMHPIFKLKSLVVLAIALFLTTTVSVAQDKENKEEKKESIFHIGFIYPVSNHGSNAGEYVNKVSFHVLGGLSAGETGFALSGLATVVNGNAEGAQIAGLSNLVKGHVQGFQLAGLANLYGSSRGGQVAGLANFARENVDGFQLAGLANLYGNSKGAQIAGLSNIARQNVDGFQFAGLFNKARNVNGSQFAGLVNVAKKVRGVQFAGLINIADSSDCPIALINIIKKGEKTIGLSTDETLTTLASFRSGGRVMYGILGLGYNFKNDDQVFAAEAGLGAHFFQGNKFRLNTELTSLTLTDFDSGNYFKSSLRLLPSFKLSKRIEIYAGPTLNFVNTNTEEGKKLVDHYFWSDDSSNDFKGLYIGYTGGIQFIL</sequence>
<dbReference type="AlphaFoldDB" id="H8KR63"/>
<keyword evidence="3" id="KW-1185">Reference proteome</keyword>
<feature type="chain" id="PRO_5003615209" evidence="1">
    <location>
        <begin position="33"/>
        <end position="376"/>
    </location>
</feature>
<dbReference type="OrthoDB" id="5505971at2"/>
<name>H8KR63_SOLCM</name>
<keyword evidence="1" id="KW-0732">Signal</keyword>
<dbReference type="eggNOG" id="COG3078">
    <property type="taxonomic scope" value="Bacteria"/>
</dbReference>
<dbReference type="HOGENOM" id="CLU_061133_0_0_10"/>
<proteinExistence type="predicted"/>
<reference evidence="2" key="1">
    <citation type="submission" date="2012-02" db="EMBL/GenBank/DDBJ databases">
        <title>The complete genome of Solitalea canadensis DSM 3403.</title>
        <authorList>
            <consortium name="US DOE Joint Genome Institute (JGI-PGF)"/>
            <person name="Lucas S."/>
            <person name="Copeland A."/>
            <person name="Lapidus A."/>
            <person name="Glavina del Rio T."/>
            <person name="Dalin E."/>
            <person name="Tice H."/>
            <person name="Bruce D."/>
            <person name="Goodwin L."/>
            <person name="Pitluck S."/>
            <person name="Peters L."/>
            <person name="Ovchinnikova G."/>
            <person name="Lu M."/>
            <person name="Kyrpides N."/>
            <person name="Mavromatis K."/>
            <person name="Ivanova N."/>
            <person name="Brettin T."/>
            <person name="Detter J.C."/>
            <person name="Han C."/>
            <person name="Larimer F."/>
            <person name="Land M."/>
            <person name="Hauser L."/>
            <person name="Markowitz V."/>
            <person name="Cheng J.-F."/>
            <person name="Hugenholtz P."/>
            <person name="Woyke T."/>
            <person name="Wu D."/>
            <person name="Spring S."/>
            <person name="Schroeder M."/>
            <person name="Kopitz M."/>
            <person name="Brambilla E."/>
            <person name="Klenk H.-P."/>
            <person name="Eisen J.A."/>
        </authorList>
    </citation>
    <scope>NUCLEOTIDE SEQUENCE</scope>
    <source>
        <strain evidence="2">DSM 3403</strain>
    </source>
</reference>
<dbReference type="Proteomes" id="UP000007590">
    <property type="component" value="Chromosome"/>
</dbReference>
<evidence type="ECO:0000313" key="3">
    <source>
        <dbReference type="Proteomes" id="UP000007590"/>
    </source>
</evidence>
<gene>
    <name evidence="2" type="ordered locus">Solca_2226</name>
</gene>
<protein>
    <submittedName>
        <fullName evidence="2">Uncharacterized protein</fullName>
    </submittedName>
</protein>
<dbReference type="STRING" id="929556.Solca_2226"/>
<dbReference type="RefSeq" id="WP_014680496.1">
    <property type="nucleotide sequence ID" value="NC_017770.1"/>
</dbReference>
<dbReference type="KEGG" id="scn:Solca_2226"/>
<organism evidence="2 3">
    <name type="scientific">Solitalea canadensis (strain ATCC 29591 / DSM 3403 / JCM 21819 / LMG 8368 / NBRC 15130 / NCIMB 12057 / USAM 9D)</name>
    <name type="common">Flexibacter canadensis</name>
    <dbReference type="NCBI Taxonomy" id="929556"/>
    <lineage>
        <taxon>Bacteria</taxon>
        <taxon>Pseudomonadati</taxon>
        <taxon>Bacteroidota</taxon>
        <taxon>Sphingobacteriia</taxon>
        <taxon>Sphingobacteriales</taxon>
        <taxon>Sphingobacteriaceae</taxon>
        <taxon>Solitalea</taxon>
    </lineage>
</organism>
<evidence type="ECO:0000313" key="2">
    <source>
        <dbReference type="EMBL" id="AFD07269.1"/>
    </source>
</evidence>